<dbReference type="GO" id="GO:0008324">
    <property type="term" value="F:monoatomic cation transmembrane transporter activity"/>
    <property type="evidence" value="ECO:0007669"/>
    <property type="project" value="InterPro"/>
</dbReference>
<gene>
    <name evidence="2" type="ORF">GCK32_020571</name>
</gene>
<evidence type="ECO:0000313" key="2">
    <source>
        <dbReference type="EMBL" id="KAK5986557.1"/>
    </source>
</evidence>
<dbReference type="SUPFAM" id="SSF161093">
    <property type="entry name" value="MgtE membrane domain-like"/>
    <property type="match status" value="1"/>
</dbReference>
<proteinExistence type="predicted"/>
<evidence type="ECO:0000313" key="3">
    <source>
        <dbReference type="Proteomes" id="UP001331761"/>
    </source>
</evidence>
<feature type="transmembrane region" description="Helical" evidence="1">
    <location>
        <begin position="60"/>
        <end position="78"/>
    </location>
</feature>
<feature type="transmembrane region" description="Helical" evidence="1">
    <location>
        <begin position="27"/>
        <end position="48"/>
    </location>
</feature>
<keyword evidence="1" id="KW-0812">Transmembrane</keyword>
<dbReference type="InterPro" id="IPR036739">
    <property type="entry name" value="SLC41_membr_dom_sf"/>
</dbReference>
<keyword evidence="3" id="KW-1185">Reference proteome</keyword>
<reference evidence="2 3" key="1">
    <citation type="submission" date="2019-10" db="EMBL/GenBank/DDBJ databases">
        <title>Assembly and Annotation for the nematode Trichostrongylus colubriformis.</title>
        <authorList>
            <person name="Martin J."/>
        </authorList>
    </citation>
    <scope>NUCLEOTIDE SEQUENCE [LARGE SCALE GENOMIC DNA]</scope>
    <source>
        <strain evidence="2">G859</strain>
        <tissue evidence="2">Whole worm</tissue>
    </source>
</reference>
<organism evidence="2 3">
    <name type="scientific">Trichostrongylus colubriformis</name>
    <name type="common">Black scour worm</name>
    <dbReference type="NCBI Taxonomy" id="6319"/>
    <lineage>
        <taxon>Eukaryota</taxon>
        <taxon>Metazoa</taxon>
        <taxon>Ecdysozoa</taxon>
        <taxon>Nematoda</taxon>
        <taxon>Chromadorea</taxon>
        <taxon>Rhabditida</taxon>
        <taxon>Rhabditina</taxon>
        <taxon>Rhabditomorpha</taxon>
        <taxon>Strongyloidea</taxon>
        <taxon>Trichostrongylidae</taxon>
        <taxon>Trichostrongylus</taxon>
    </lineage>
</organism>
<sequence length="148" mass="16739">MWLLVYFTVFKLGLGTVLLRVREHYSWILALALLCFYAVAVASAYKASEDHFTVEVLKNGWWAVLAAMSITTLSGFVLKHAMHKYPPIAAFQPLINGVGGNLVAVQASRISTGLHRSRKDQIHDPKSLWTYTNPWHAFILNRKFLLNP</sequence>
<dbReference type="PANTHER" id="PTHR16228:SF21">
    <property type="entry name" value="SLC41A_MGTE INTEGRAL MEMBRANE DOMAIN-CONTAINING PROTEIN"/>
    <property type="match status" value="1"/>
</dbReference>
<dbReference type="GO" id="GO:0005886">
    <property type="term" value="C:plasma membrane"/>
    <property type="evidence" value="ECO:0007669"/>
    <property type="project" value="TreeGrafter"/>
</dbReference>
<keyword evidence="1" id="KW-0472">Membrane</keyword>
<name>A0AAN8FYH9_TRICO</name>
<accession>A0AAN8FYH9</accession>
<dbReference type="EMBL" id="WIXE01000469">
    <property type="protein sequence ID" value="KAK5986557.1"/>
    <property type="molecule type" value="Genomic_DNA"/>
</dbReference>
<dbReference type="Gene3D" id="1.10.357.20">
    <property type="entry name" value="SLC41 divalent cation transporters, integral membrane domain"/>
    <property type="match status" value="1"/>
</dbReference>
<dbReference type="InterPro" id="IPR045349">
    <property type="entry name" value="SLC41A1-3"/>
</dbReference>
<protein>
    <submittedName>
        <fullName evidence="2">Uncharacterized protein</fullName>
    </submittedName>
</protein>
<evidence type="ECO:0000256" key="1">
    <source>
        <dbReference type="SAM" id="Phobius"/>
    </source>
</evidence>
<dbReference type="Proteomes" id="UP001331761">
    <property type="component" value="Unassembled WGS sequence"/>
</dbReference>
<comment type="caution">
    <text evidence="2">The sequence shown here is derived from an EMBL/GenBank/DDBJ whole genome shotgun (WGS) entry which is preliminary data.</text>
</comment>
<dbReference type="PANTHER" id="PTHR16228">
    <property type="entry name" value="DIVALENT CATION TRANSPORTER SOLUTE CARRIER FAMILY 41"/>
    <property type="match status" value="1"/>
</dbReference>
<dbReference type="AlphaFoldDB" id="A0AAN8FYH9"/>
<keyword evidence="1" id="KW-1133">Transmembrane helix</keyword>